<sequence length="426" mass="49220">MDQINHYIKGRPVFPSIPQSPRDLHYAMVMLGGGDCGGMSFRSDSTMGMSTTSGLSGDSGSGSGLYMEIGGRWPKEETLALLDIRSRLNFQFKEAKHKGPLWEEVSRIMYVEHGYKRTGKNCRVKFDNLYKYYKKIKEGKVGKAGRQDPKHYRFFHQLQAIYGETSSTSTNLNASNVSVTNATLPPFMEENDQAVTKRMLGKKRWKTAITDYIETKMNTLIEKQEKWMEKVMNTIEEKEHERILKEEQRRKEEASRLEMEKTFRSNELAWMQSRDSTIMEALHNITKNESTIETLCTENCNDQIPFATDWVEHEITQLILLRSGMETRFEEGGHMENALWEEISLTMAGLGYNRSALICKAKWDHINFLLKYKKQKGSSTLYSDHHNHIFHQAGENFAALNAQHDDCGNRVMMNDPEMMWNYNGNI</sequence>
<evidence type="ECO:0000259" key="8">
    <source>
        <dbReference type="PROSITE" id="PS50090"/>
    </source>
</evidence>
<reference evidence="9" key="1">
    <citation type="journal article" date="2017" name="Nature">
        <title>The sunflower genome provides insights into oil metabolism, flowering and Asterid evolution.</title>
        <authorList>
            <person name="Badouin H."/>
            <person name="Gouzy J."/>
            <person name="Grassa C.J."/>
            <person name="Murat F."/>
            <person name="Staton S.E."/>
            <person name="Cottret L."/>
            <person name="Lelandais-Briere C."/>
            <person name="Owens G.L."/>
            <person name="Carrere S."/>
            <person name="Mayjonade B."/>
            <person name="Legrand L."/>
            <person name="Gill N."/>
            <person name="Kane N.C."/>
            <person name="Bowers J.E."/>
            <person name="Hubner S."/>
            <person name="Bellec A."/>
            <person name="Berard A."/>
            <person name="Berges H."/>
            <person name="Blanchet N."/>
            <person name="Boniface M.C."/>
            <person name="Brunel D."/>
            <person name="Catrice O."/>
            <person name="Chaidir N."/>
            <person name="Claudel C."/>
            <person name="Donnadieu C."/>
            <person name="Faraut T."/>
            <person name="Fievet G."/>
            <person name="Helmstetter N."/>
            <person name="King M."/>
            <person name="Knapp S.J."/>
            <person name="Lai Z."/>
            <person name="Le Paslier M.C."/>
            <person name="Lippi Y."/>
            <person name="Lorenzon L."/>
            <person name="Mandel J.R."/>
            <person name="Marage G."/>
            <person name="Marchand G."/>
            <person name="Marquand E."/>
            <person name="Bret-Mestries E."/>
            <person name="Morien E."/>
            <person name="Nambeesan S."/>
            <person name="Nguyen T."/>
            <person name="Pegot-Espagnet P."/>
            <person name="Pouilly N."/>
            <person name="Raftis F."/>
            <person name="Sallet E."/>
            <person name="Schiex T."/>
            <person name="Thomas J."/>
            <person name="Vandecasteele C."/>
            <person name="Vares D."/>
            <person name="Vear F."/>
            <person name="Vautrin S."/>
            <person name="Crespi M."/>
            <person name="Mangin B."/>
            <person name="Burke J.M."/>
            <person name="Salse J."/>
            <person name="Munos S."/>
            <person name="Vincourt P."/>
            <person name="Rieseberg L.H."/>
            <person name="Langlade N.B."/>
        </authorList>
    </citation>
    <scope>NUCLEOTIDE SEQUENCE</scope>
    <source>
        <tissue evidence="9">Leaves</tissue>
    </source>
</reference>
<evidence type="ECO:0000313" key="10">
    <source>
        <dbReference type="Proteomes" id="UP000215914"/>
    </source>
</evidence>
<keyword evidence="4" id="KW-0238">DNA-binding</keyword>
<reference evidence="9" key="2">
    <citation type="submission" date="2020-06" db="EMBL/GenBank/DDBJ databases">
        <title>Helianthus annuus Genome sequencing and assembly Release 2.</title>
        <authorList>
            <person name="Gouzy J."/>
            <person name="Langlade N."/>
            <person name="Munos S."/>
        </authorList>
    </citation>
    <scope>NUCLEOTIDE SEQUENCE</scope>
    <source>
        <tissue evidence="9">Leaves</tissue>
    </source>
</reference>
<keyword evidence="2" id="KW-0677">Repeat</keyword>
<dbReference type="OrthoDB" id="1919525at2759"/>
<comment type="subcellular location">
    <subcellularLocation>
        <location evidence="1">Nucleus</location>
    </subcellularLocation>
</comment>
<keyword evidence="3" id="KW-0805">Transcription regulation</keyword>
<dbReference type="GO" id="GO:0005634">
    <property type="term" value="C:nucleus"/>
    <property type="evidence" value="ECO:0007669"/>
    <property type="project" value="UniProtKB-SubCell"/>
</dbReference>
<dbReference type="Pfam" id="PF13837">
    <property type="entry name" value="Myb_DNA-bind_4"/>
    <property type="match status" value="2"/>
</dbReference>
<dbReference type="Gene3D" id="1.10.10.60">
    <property type="entry name" value="Homeodomain-like"/>
    <property type="match status" value="2"/>
</dbReference>
<dbReference type="Proteomes" id="UP000215914">
    <property type="component" value="Unassembled WGS sequence"/>
</dbReference>
<dbReference type="InterPro" id="IPR001005">
    <property type="entry name" value="SANT/Myb"/>
</dbReference>
<keyword evidence="10" id="KW-1185">Reference proteome</keyword>
<evidence type="ECO:0000256" key="3">
    <source>
        <dbReference type="ARBA" id="ARBA00023015"/>
    </source>
</evidence>
<feature type="coiled-coil region" evidence="7">
    <location>
        <begin position="221"/>
        <end position="257"/>
    </location>
</feature>
<protein>
    <submittedName>
        <fullName evidence="9">Transcription factor MYB family</fullName>
    </submittedName>
</protein>
<proteinExistence type="predicted"/>
<keyword evidence="5" id="KW-0804">Transcription</keyword>
<evidence type="ECO:0000256" key="7">
    <source>
        <dbReference type="SAM" id="Coils"/>
    </source>
</evidence>
<evidence type="ECO:0000256" key="6">
    <source>
        <dbReference type="ARBA" id="ARBA00023242"/>
    </source>
</evidence>
<comment type="caution">
    <text evidence="9">The sequence shown here is derived from an EMBL/GenBank/DDBJ whole genome shotgun (WGS) entry which is preliminary data.</text>
</comment>
<dbReference type="PANTHER" id="PTHR21654">
    <property type="entry name" value="FI21293P1"/>
    <property type="match status" value="1"/>
</dbReference>
<feature type="domain" description="Myb-like" evidence="8">
    <location>
        <begin position="71"/>
        <end position="130"/>
    </location>
</feature>
<evidence type="ECO:0000313" key="9">
    <source>
        <dbReference type="EMBL" id="KAF5823738.1"/>
    </source>
</evidence>
<organism evidence="9 10">
    <name type="scientific">Helianthus annuus</name>
    <name type="common">Common sunflower</name>
    <dbReference type="NCBI Taxonomy" id="4232"/>
    <lineage>
        <taxon>Eukaryota</taxon>
        <taxon>Viridiplantae</taxon>
        <taxon>Streptophyta</taxon>
        <taxon>Embryophyta</taxon>
        <taxon>Tracheophyta</taxon>
        <taxon>Spermatophyta</taxon>
        <taxon>Magnoliopsida</taxon>
        <taxon>eudicotyledons</taxon>
        <taxon>Gunneridae</taxon>
        <taxon>Pentapetalae</taxon>
        <taxon>asterids</taxon>
        <taxon>campanulids</taxon>
        <taxon>Asterales</taxon>
        <taxon>Asteraceae</taxon>
        <taxon>Asteroideae</taxon>
        <taxon>Heliantheae alliance</taxon>
        <taxon>Heliantheae</taxon>
        <taxon>Helianthus</taxon>
    </lineage>
</organism>
<evidence type="ECO:0000256" key="1">
    <source>
        <dbReference type="ARBA" id="ARBA00004123"/>
    </source>
</evidence>
<accession>A0A9K3JXZ3</accession>
<dbReference type="EMBL" id="MNCJ02000316">
    <property type="protein sequence ID" value="KAF5823738.1"/>
    <property type="molecule type" value="Genomic_DNA"/>
</dbReference>
<dbReference type="Gramene" id="mRNA:HanXRQr2_Chr01g0041541">
    <property type="protein sequence ID" value="mRNA:HanXRQr2_Chr01g0041541"/>
    <property type="gene ID" value="HanXRQr2_Chr01g0041541"/>
</dbReference>
<name>A0A9K3JXZ3_HELAN</name>
<dbReference type="FunFam" id="1.10.10.60:FF:000061">
    <property type="entry name" value="Trihelix transcription factor GT-2"/>
    <property type="match status" value="1"/>
</dbReference>
<keyword evidence="7" id="KW-0175">Coiled coil</keyword>
<dbReference type="CDD" id="cd12203">
    <property type="entry name" value="GT1"/>
    <property type="match status" value="2"/>
</dbReference>
<evidence type="ECO:0000256" key="2">
    <source>
        <dbReference type="ARBA" id="ARBA00022737"/>
    </source>
</evidence>
<dbReference type="GO" id="GO:0003677">
    <property type="term" value="F:DNA binding"/>
    <property type="evidence" value="ECO:0007669"/>
    <property type="project" value="UniProtKB-KW"/>
</dbReference>
<gene>
    <name evidence="9" type="ORF">HanXRQr2_Chr01g0041541</name>
</gene>
<dbReference type="PROSITE" id="PS50090">
    <property type="entry name" value="MYB_LIKE"/>
    <property type="match status" value="1"/>
</dbReference>
<dbReference type="InterPro" id="IPR044822">
    <property type="entry name" value="Myb_DNA-bind_4"/>
</dbReference>
<dbReference type="AlphaFoldDB" id="A0A9K3JXZ3"/>
<dbReference type="PANTHER" id="PTHR21654:SF75">
    <property type="entry name" value="TRANSCRIPTION FACTOR MYB FAMILY"/>
    <property type="match status" value="1"/>
</dbReference>
<dbReference type="GO" id="GO:0006355">
    <property type="term" value="P:regulation of DNA-templated transcription"/>
    <property type="evidence" value="ECO:0007669"/>
    <property type="project" value="UniProtKB-ARBA"/>
</dbReference>
<keyword evidence="6" id="KW-0539">Nucleus</keyword>
<evidence type="ECO:0000256" key="5">
    <source>
        <dbReference type="ARBA" id="ARBA00023163"/>
    </source>
</evidence>
<evidence type="ECO:0000256" key="4">
    <source>
        <dbReference type="ARBA" id="ARBA00023125"/>
    </source>
</evidence>